<dbReference type="Pfam" id="PF01590">
    <property type="entry name" value="GAF"/>
    <property type="match status" value="1"/>
</dbReference>
<dbReference type="SMART" id="SM00065">
    <property type="entry name" value="GAF"/>
    <property type="match status" value="1"/>
</dbReference>
<dbReference type="SUPFAM" id="SSF55781">
    <property type="entry name" value="GAF domain-like"/>
    <property type="match status" value="1"/>
</dbReference>
<gene>
    <name evidence="2" type="ORF">Q5H91_08705</name>
</gene>
<dbReference type="Proteomes" id="UP001230685">
    <property type="component" value="Unassembled WGS sequence"/>
</dbReference>
<keyword evidence="3" id="KW-1185">Reference proteome</keyword>
<sequence length="179" mass="19799">MVETLRLATLKSYGVLDTPAEAAFDAIAFEAARALHVPSAVVSFIDEDRQWYKARFGVEASFVPRAISFCTHILDSDDVTVVADTRKDARFLANPFVIGEPHIRFYAAAPIKALNRQRVGTVCVFDTEPRSGTSDRERRHLSALAARTVELLEQRRWAERSRAAAMAAPRAAVVAQVGR</sequence>
<dbReference type="InterPro" id="IPR029016">
    <property type="entry name" value="GAF-like_dom_sf"/>
</dbReference>
<dbReference type="InterPro" id="IPR003018">
    <property type="entry name" value="GAF"/>
</dbReference>
<dbReference type="PANTHER" id="PTHR43102">
    <property type="entry name" value="SLR1143 PROTEIN"/>
    <property type="match status" value="1"/>
</dbReference>
<reference evidence="2 3" key="1">
    <citation type="submission" date="2023-07" db="EMBL/GenBank/DDBJ databases">
        <authorList>
            <person name="Kim M.K."/>
        </authorList>
    </citation>
    <scope>NUCLEOTIDE SEQUENCE [LARGE SCALE GENOMIC DNA]</scope>
    <source>
        <strain evidence="2 3">KR1UV-12</strain>
    </source>
</reference>
<dbReference type="RefSeq" id="WP_305173001.1">
    <property type="nucleotide sequence ID" value="NZ_JAUUDS010000003.1"/>
</dbReference>
<organism evidence="2 3">
    <name type="scientific">Sphingomonas aurea</name>
    <dbReference type="NCBI Taxonomy" id="3063994"/>
    <lineage>
        <taxon>Bacteria</taxon>
        <taxon>Pseudomonadati</taxon>
        <taxon>Pseudomonadota</taxon>
        <taxon>Alphaproteobacteria</taxon>
        <taxon>Sphingomonadales</taxon>
        <taxon>Sphingomonadaceae</taxon>
        <taxon>Sphingomonas</taxon>
    </lineage>
</organism>
<comment type="caution">
    <text evidence="2">The sequence shown here is derived from an EMBL/GenBank/DDBJ whole genome shotgun (WGS) entry which is preliminary data.</text>
</comment>
<evidence type="ECO:0000259" key="1">
    <source>
        <dbReference type="SMART" id="SM00065"/>
    </source>
</evidence>
<feature type="domain" description="GAF" evidence="1">
    <location>
        <begin position="19"/>
        <end position="159"/>
    </location>
</feature>
<protein>
    <submittedName>
        <fullName evidence="2">GAF domain-containing protein</fullName>
    </submittedName>
</protein>
<accession>A0ABT9EKB2</accession>
<evidence type="ECO:0000313" key="3">
    <source>
        <dbReference type="Proteomes" id="UP001230685"/>
    </source>
</evidence>
<dbReference type="EMBL" id="JAUUDS010000003">
    <property type="protein sequence ID" value="MDP1027290.1"/>
    <property type="molecule type" value="Genomic_DNA"/>
</dbReference>
<name>A0ABT9EKB2_9SPHN</name>
<evidence type="ECO:0000313" key="2">
    <source>
        <dbReference type="EMBL" id="MDP1027290.1"/>
    </source>
</evidence>
<proteinExistence type="predicted"/>
<dbReference type="Gene3D" id="3.30.450.40">
    <property type="match status" value="1"/>
</dbReference>
<dbReference type="PANTHER" id="PTHR43102:SF2">
    <property type="entry name" value="GAF DOMAIN-CONTAINING PROTEIN"/>
    <property type="match status" value="1"/>
</dbReference>